<dbReference type="OMA" id="RILFWDE"/>
<dbReference type="eggNOG" id="ENOG502S73A">
    <property type="taxonomic scope" value="Eukaryota"/>
</dbReference>
<dbReference type="Proteomes" id="UP000005666">
    <property type="component" value="Chromosome 16"/>
</dbReference>
<dbReference type="KEGG" id="tpf:TPHA_0P01640"/>
<sequence length="88" mass="10560">MKFGNPFVFEEWLYRSLLNSKNFHSFVRRVYNRVNGIKNEPITFSKPQAQDFLYKPTNYQKFIAFKKLFIQDVKSSMGISTKHNNFKN</sequence>
<dbReference type="HOGENOM" id="CLU_177980_0_0_1"/>
<accession>G8C2E4</accession>
<protein>
    <submittedName>
        <fullName evidence="1">Uncharacterized protein</fullName>
    </submittedName>
</protein>
<dbReference type="RefSeq" id="XP_003688756.1">
    <property type="nucleotide sequence ID" value="XM_003688708.1"/>
</dbReference>
<evidence type="ECO:0000313" key="2">
    <source>
        <dbReference type="Proteomes" id="UP000005666"/>
    </source>
</evidence>
<proteinExistence type="predicted"/>
<dbReference type="EMBL" id="HE612871">
    <property type="protein sequence ID" value="CCE66322.1"/>
    <property type="molecule type" value="Genomic_DNA"/>
</dbReference>
<dbReference type="InterPro" id="IPR020301">
    <property type="entry name" value="Mrx7"/>
</dbReference>
<dbReference type="AlphaFoldDB" id="G8C2E4"/>
<name>G8C2E4_TETPH</name>
<dbReference type="OrthoDB" id="4138121at2759"/>
<dbReference type="Pfam" id="PF10906">
    <property type="entry name" value="Mrx7"/>
    <property type="match status" value="1"/>
</dbReference>
<gene>
    <name evidence="1" type="primary">TPHA0P01640</name>
    <name evidence="1" type="ordered locus">TPHA_0P01640</name>
</gene>
<keyword evidence="2" id="KW-1185">Reference proteome</keyword>
<organism evidence="1 2">
    <name type="scientific">Tetrapisispora phaffii (strain ATCC 24235 / CBS 4417 / NBRC 1672 / NRRL Y-8282 / UCD 70-5)</name>
    <name type="common">Yeast</name>
    <name type="synonym">Fabospora phaffii</name>
    <dbReference type="NCBI Taxonomy" id="1071381"/>
    <lineage>
        <taxon>Eukaryota</taxon>
        <taxon>Fungi</taxon>
        <taxon>Dikarya</taxon>
        <taxon>Ascomycota</taxon>
        <taxon>Saccharomycotina</taxon>
        <taxon>Saccharomycetes</taxon>
        <taxon>Saccharomycetales</taxon>
        <taxon>Saccharomycetaceae</taxon>
        <taxon>Tetrapisispora</taxon>
    </lineage>
</organism>
<evidence type="ECO:0000313" key="1">
    <source>
        <dbReference type="EMBL" id="CCE66322.1"/>
    </source>
</evidence>
<reference evidence="1 2" key="1">
    <citation type="journal article" date="2011" name="Proc. Natl. Acad. Sci. U.S.A.">
        <title>Evolutionary erosion of yeast sex chromosomes by mating-type switching accidents.</title>
        <authorList>
            <person name="Gordon J.L."/>
            <person name="Armisen D."/>
            <person name="Proux-Wera E."/>
            <person name="Oheigeartaigh S.S."/>
            <person name="Byrne K.P."/>
            <person name="Wolfe K.H."/>
        </authorList>
    </citation>
    <scope>NUCLEOTIDE SEQUENCE [LARGE SCALE GENOMIC DNA]</scope>
    <source>
        <strain evidence="2">ATCC 24235 / CBS 4417 / NBRC 1672 / NRRL Y-8282 / UCD 70-5</strain>
    </source>
</reference>
<dbReference type="GeneID" id="11530757"/>